<comment type="caution">
    <text evidence="6">The sequence shown here is derived from an EMBL/GenBank/DDBJ whole genome shotgun (WGS) entry which is preliminary data.</text>
</comment>
<protein>
    <recommendedName>
        <fullName evidence="4 5">Large ribosomal subunit protein uL29</fullName>
    </recommendedName>
</protein>
<dbReference type="Proteomes" id="UP000034934">
    <property type="component" value="Unassembled WGS sequence"/>
</dbReference>
<dbReference type="InterPro" id="IPR001854">
    <property type="entry name" value="Ribosomal_uL29"/>
</dbReference>
<dbReference type="Gene3D" id="1.10.287.310">
    <property type="match status" value="1"/>
</dbReference>
<evidence type="ECO:0000313" key="7">
    <source>
        <dbReference type="Proteomes" id="UP000034934"/>
    </source>
</evidence>
<proteinExistence type="inferred from homology"/>
<comment type="similarity">
    <text evidence="1 5">Belongs to the universal ribosomal protein uL29 family.</text>
</comment>
<dbReference type="NCBIfam" id="TIGR00012">
    <property type="entry name" value="L29"/>
    <property type="match status" value="1"/>
</dbReference>
<evidence type="ECO:0000313" key="6">
    <source>
        <dbReference type="EMBL" id="KKP30290.1"/>
    </source>
</evidence>
<dbReference type="GO" id="GO:1990904">
    <property type="term" value="C:ribonucleoprotein complex"/>
    <property type="evidence" value="ECO:0007669"/>
    <property type="project" value="UniProtKB-KW"/>
</dbReference>
<evidence type="ECO:0000256" key="4">
    <source>
        <dbReference type="ARBA" id="ARBA00035204"/>
    </source>
</evidence>
<evidence type="ECO:0000256" key="5">
    <source>
        <dbReference type="HAMAP-Rule" id="MF_00374"/>
    </source>
</evidence>
<evidence type="ECO:0000256" key="3">
    <source>
        <dbReference type="ARBA" id="ARBA00023274"/>
    </source>
</evidence>
<evidence type="ECO:0000256" key="1">
    <source>
        <dbReference type="ARBA" id="ARBA00009254"/>
    </source>
</evidence>
<name>A0A0G0AUE9_9BACT</name>
<keyword evidence="3 5" id="KW-0687">Ribonucleoprotein</keyword>
<dbReference type="SUPFAM" id="SSF46561">
    <property type="entry name" value="Ribosomal protein L29 (L29p)"/>
    <property type="match status" value="1"/>
</dbReference>
<dbReference type="GO" id="GO:0006412">
    <property type="term" value="P:translation"/>
    <property type="evidence" value="ECO:0007669"/>
    <property type="project" value="UniProtKB-UniRule"/>
</dbReference>
<dbReference type="AlphaFoldDB" id="A0A0G0AUE9"/>
<dbReference type="GO" id="GO:0005840">
    <property type="term" value="C:ribosome"/>
    <property type="evidence" value="ECO:0007669"/>
    <property type="project" value="UniProtKB-KW"/>
</dbReference>
<dbReference type="EMBL" id="LBOG01000003">
    <property type="protein sequence ID" value="KKP30290.1"/>
    <property type="molecule type" value="Genomic_DNA"/>
</dbReference>
<evidence type="ECO:0000256" key="2">
    <source>
        <dbReference type="ARBA" id="ARBA00022980"/>
    </source>
</evidence>
<dbReference type="GO" id="GO:0003735">
    <property type="term" value="F:structural constituent of ribosome"/>
    <property type="evidence" value="ECO:0007669"/>
    <property type="project" value="InterPro"/>
</dbReference>
<dbReference type="InterPro" id="IPR036049">
    <property type="entry name" value="Ribosomal_uL29_sf"/>
</dbReference>
<dbReference type="HAMAP" id="MF_00374">
    <property type="entry name" value="Ribosomal_uL29"/>
    <property type="match status" value="1"/>
</dbReference>
<organism evidence="6 7">
    <name type="scientific">Candidatus Nomurabacteria bacterium GW2011_GWF1_31_48</name>
    <dbReference type="NCBI Taxonomy" id="1618767"/>
    <lineage>
        <taxon>Bacteria</taxon>
        <taxon>Candidatus Nomuraibacteriota</taxon>
    </lineage>
</organism>
<reference evidence="6 7" key="1">
    <citation type="journal article" date="2015" name="Nature">
        <title>rRNA introns, odd ribosomes, and small enigmatic genomes across a large radiation of phyla.</title>
        <authorList>
            <person name="Brown C.T."/>
            <person name="Hug L.A."/>
            <person name="Thomas B.C."/>
            <person name="Sharon I."/>
            <person name="Castelle C.J."/>
            <person name="Singh A."/>
            <person name="Wilkins M.J."/>
            <person name="Williams K.H."/>
            <person name="Banfield J.F."/>
        </authorList>
    </citation>
    <scope>NUCLEOTIDE SEQUENCE [LARGE SCALE GENOMIC DNA]</scope>
</reference>
<gene>
    <name evidence="5" type="primary">rpmC</name>
    <name evidence="6" type="ORF">UR19_C0003G0126</name>
</gene>
<dbReference type="Pfam" id="PF00831">
    <property type="entry name" value="Ribosomal_L29"/>
    <property type="match status" value="1"/>
</dbReference>
<accession>A0A0G0AUE9</accession>
<keyword evidence="2 5" id="KW-0689">Ribosomal protein</keyword>
<sequence length="63" mass="7397">MTKKMKENLKGMKTDELKKELIEIEEKIRVLRFKAEGSKSKNVKESVTLKKQVARILTKINHK</sequence>